<evidence type="ECO:0000313" key="3">
    <source>
        <dbReference type="Proteomes" id="UP000326396"/>
    </source>
</evidence>
<accession>A0A5N6M807</accession>
<comment type="caution">
    <text evidence="2">The sequence shown here is derived from an EMBL/GenBank/DDBJ whole genome shotgun (WGS) entry which is preliminary data.</text>
</comment>
<protein>
    <submittedName>
        <fullName evidence="2">Uncharacterized protein</fullName>
    </submittedName>
</protein>
<evidence type="ECO:0000256" key="1">
    <source>
        <dbReference type="SAM" id="MobiDB-lite"/>
    </source>
</evidence>
<proteinExistence type="predicted"/>
<keyword evidence="3" id="KW-1185">Reference proteome</keyword>
<gene>
    <name evidence="2" type="ORF">E3N88_37003</name>
</gene>
<sequence length="127" mass="14027">MVEVVAEEEVVVVVGVKGMVEAVKVAAATVTVVEVARVVVVVRGMVEVVREEVVVVVRVVEEVVKGVGFLVEVVRGMVEEVTEEVVVARVKKRRNREREGGGEDVRRDNNETRNRASISDSKFRSRD</sequence>
<feature type="compositionally biased region" description="Basic and acidic residues" evidence="1">
    <location>
        <begin position="96"/>
        <end position="114"/>
    </location>
</feature>
<dbReference type="Proteomes" id="UP000326396">
    <property type="component" value="Linkage Group LG7"/>
</dbReference>
<name>A0A5N6M807_9ASTR</name>
<dbReference type="AlphaFoldDB" id="A0A5N6M807"/>
<evidence type="ECO:0000313" key="2">
    <source>
        <dbReference type="EMBL" id="KAD3069123.1"/>
    </source>
</evidence>
<feature type="region of interest" description="Disordered" evidence="1">
    <location>
        <begin position="93"/>
        <end position="127"/>
    </location>
</feature>
<dbReference type="EMBL" id="SZYD01000017">
    <property type="protein sequence ID" value="KAD3069123.1"/>
    <property type="molecule type" value="Genomic_DNA"/>
</dbReference>
<organism evidence="2 3">
    <name type="scientific">Mikania micrantha</name>
    <name type="common">bitter vine</name>
    <dbReference type="NCBI Taxonomy" id="192012"/>
    <lineage>
        <taxon>Eukaryota</taxon>
        <taxon>Viridiplantae</taxon>
        <taxon>Streptophyta</taxon>
        <taxon>Embryophyta</taxon>
        <taxon>Tracheophyta</taxon>
        <taxon>Spermatophyta</taxon>
        <taxon>Magnoliopsida</taxon>
        <taxon>eudicotyledons</taxon>
        <taxon>Gunneridae</taxon>
        <taxon>Pentapetalae</taxon>
        <taxon>asterids</taxon>
        <taxon>campanulids</taxon>
        <taxon>Asterales</taxon>
        <taxon>Asteraceae</taxon>
        <taxon>Asteroideae</taxon>
        <taxon>Heliantheae alliance</taxon>
        <taxon>Eupatorieae</taxon>
        <taxon>Mikania</taxon>
    </lineage>
</organism>
<reference evidence="2 3" key="1">
    <citation type="submission" date="2019-05" db="EMBL/GenBank/DDBJ databases">
        <title>Mikania micrantha, genome provides insights into the molecular mechanism of rapid growth.</title>
        <authorList>
            <person name="Liu B."/>
        </authorList>
    </citation>
    <scope>NUCLEOTIDE SEQUENCE [LARGE SCALE GENOMIC DNA]</scope>
    <source>
        <strain evidence="2">NLD-2019</strain>
        <tissue evidence="2">Leaf</tissue>
    </source>
</reference>